<accession>T0YYF1</accession>
<reference evidence="1" key="1">
    <citation type="submission" date="2013-08" db="EMBL/GenBank/DDBJ databases">
        <authorList>
            <person name="Mendez C."/>
            <person name="Richter M."/>
            <person name="Ferrer M."/>
            <person name="Sanchez J."/>
        </authorList>
    </citation>
    <scope>NUCLEOTIDE SEQUENCE</scope>
</reference>
<dbReference type="EMBL" id="AUZX01012685">
    <property type="protein sequence ID" value="EQD38063.1"/>
    <property type="molecule type" value="Genomic_DNA"/>
</dbReference>
<dbReference type="AlphaFoldDB" id="T0YYF1"/>
<evidence type="ECO:0000313" key="1">
    <source>
        <dbReference type="EMBL" id="EQD38063.1"/>
    </source>
</evidence>
<dbReference type="SUPFAM" id="SSF53383">
    <property type="entry name" value="PLP-dependent transferases"/>
    <property type="match status" value="1"/>
</dbReference>
<organism evidence="1">
    <name type="scientific">mine drainage metagenome</name>
    <dbReference type="NCBI Taxonomy" id="410659"/>
    <lineage>
        <taxon>unclassified sequences</taxon>
        <taxon>metagenomes</taxon>
        <taxon>ecological metagenomes</taxon>
    </lineage>
</organism>
<name>T0YYF1_9ZZZZ</name>
<sequence length="75" mass="8696">MIAAVEVVREKVSRQPYPWQERRGLRIYRHALSRGVLLRPIGNVVYFMPPYLITPDQIDLMVEVAREGIELATCD</sequence>
<gene>
    <name evidence="1" type="ORF">B1A_17247</name>
</gene>
<dbReference type="Gene3D" id="3.90.1150.10">
    <property type="entry name" value="Aspartate Aminotransferase, domain 1"/>
    <property type="match status" value="1"/>
</dbReference>
<protein>
    <submittedName>
        <fullName evidence="1">Adenosylmethionine--8-amino-7-oxononanoate transaminase</fullName>
    </submittedName>
</protein>
<reference evidence="1" key="2">
    <citation type="journal article" date="2014" name="ISME J.">
        <title>Microbial stratification in low pH oxic and suboxic macroscopic growths along an acid mine drainage.</title>
        <authorList>
            <person name="Mendez-Garcia C."/>
            <person name="Mesa V."/>
            <person name="Sprenger R.R."/>
            <person name="Richter M."/>
            <person name="Diez M.S."/>
            <person name="Solano J."/>
            <person name="Bargiela R."/>
            <person name="Golyshina O.V."/>
            <person name="Manteca A."/>
            <person name="Ramos J.L."/>
            <person name="Gallego J.R."/>
            <person name="Llorente I."/>
            <person name="Martins Dos Santos V.A."/>
            <person name="Jensen O.N."/>
            <person name="Pelaez A.I."/>
            <person name="Sanchez J."/>
            <person name="Ferrer M."/>
        </authorList>
    </citation>
    <scope>NUCLEOTIDE SEQUENCE</scope>
</reference>
<comment type="caution">
    <text evidence="1">The sequence shown here is derived from an EMBL/GenBank/DDBJ whole genome shotgun (WGS) entry which is preliminary data.</text>
</comment>
<dbReference type="InterPro" id="IPR015422">
    <property type="entry name" value="PyrdxlP-dep_Trfase_small"/>
</dbReference>
<proteinExistence type="predicted"/>
<dbReference type="InterPro" id="IPR015424">
    <property type="entry name" value="PyrdxlP-dep_Trfase"/>
</dbReference>